<dbReference type="Proteomes" id="UP000272942">
    <property type="component" value="Unassembled WGS sequence"/>
</dbReference>
<evidence type="ECO:0000313" key="2">
    <source>
        <dbReference type="EMBL" id="VDP94133.1"/>
    </source>
</evidence>
<dbReference type="AlphaFoldDB" id="A0A183BCC5"/>
<sequence>MQFHQKGVSDEAAVRRAELAAKALKQKTRQTRLSSGNTVSEPTRRNLRRATHTTNETETFEEEDPSAVVESSRGTTNRRGAPEVRRGPARNAATTRRRRIVRAAFSSDEEDEPSTPSSDE</sequence>
<protein>
    <submittedName>
        <fullName evidence="2 4">Uncharacterized protein</fullName>
    </submittedName>
</protein>
<evidence type="ECO:0000313" key="4">
    <source>
        <dbReference type="WBParaSite" id="ECPE_0001690301-mRNA-1"/>
    </source>
</evidence>
<reference evidence="4" key="1">
    <citation type="submission" date="2016-06" db="UniProtKB">
        <authorList>
            <consortium name="WormBaseParasite"/>
        </authorList>
    </citation>
    <scope>IDENTIFICATION</scope>
</reference>
<reference evidence="2 3" key="2">
    <citation type="submission" date="2018-11" db="EMBL/GenBank/DDBJ databases">
        <authorList>
            <consortium name="Pathogen Informatics"/>
        </authorList>
    </citation>
    <scope>NUCLEOTIDE SEQUENCE [LARGE SCALE GENOMIC DNA]</scope>
    <source>
        <strain evidence="2 3">Egypt</strain>
    </source>
</reference>
<feature type="compositionally biased region" description="Acidic residues" evidence="1">
    <location>
        <begin position="107"/>
        <end position="120"/>
    </location>
</feature>
<accession>A0A183BCC5</accession>
<gene>
    <name evidence="2" type="ORF">ECPE_LOCUS16860</name>
</gene>
<feature type="compositionally biased region" description="Polar residues" evidence="1">
    <location>
        <begin position="31"/>
        <end position="41"/>
    </location>
</feature>
<feature type="region of interest" description="Disordered" evidence="1">
    <location>
        <begin position="24"/>
        <end position="120"/>
    </location>
</feature>
<evidence type="ECO:0000256" key="1">
    <source>
        <dbReference type="SAM" id="MobiDB-lite"/>
    </source>
</evidence>
<organism evidence="4">
    <name type="scientific">Echinostoma caproni</name>
    <dbReference type="NCBI Taxonomy" id="27848"/>
    <lineage>
        <taxon>Eukaryota</taxon>
        <taxon>Metazoa</taxon>
        <taxon>Spiralia</taxon>
        <taxon>Lophotrochozoa</taxon>
        <taxon>Platyhelminthes</taxon>
        <taxon>Trematoda</taxon>
        <taxon>Digenea</taxon>
        <taxon>Plagiorchiida</taxon>
        <taxon>Echinostomata</taxon>
        <taxon>Echinostomatoidea</taxon>
        <taxon>Echinostomatidae</taxon>
        <taxon>Echinostoma</taxon>
    </lineage>
</organism>
<name>A0A183BCC5_9TREM</name>
<evidence type="ECO:0000313" key="3">
    <source>
        <dbReference type="Proteomes" id="UP000272942"/>
    </source>
</evidence>
<dbReference type="WBParaSite" id="ECPE_0001690301-mRNA-1">
    <property type="protein sequence ID" value="ECPE_0001690301-mRNA-1"/>
    <property type="gene ID" value="ECPE_0001690301"/>
</dbReference>
<proteinExistence type="predicted"/>
<keyword evidence="3" id="KW-1185">Reference proteome</keyword>
<dbReference type="EMBL" id="UZAN01066257">
    <property type="protein sequence ID" value="VDP94133.1"/>
    <property type="molecule type" value="Genomic_DNA"/>
</dbReference>